<accession>A0A5B7GTC9</accession>
<reference evidence="1 2" key="1">
    <citation type="submission" date="2019-05" db="EMBL/GenBank/DDBJ databases">
        <title>Another draft genome of Portunus trituberculatus and its Hox gene families provides insights of decapod evolution.</title>
        <authorList>
            <person name="Jeong J.-H."/>
            <person name="Song I."/>
            <person name="Kim S."/>
            <person name="Choi T."/>
            <person name="Kim D."/>
            <person name="Ryu S."/>
            <person name="Kim W."/>
        </authorList>
    </citation>
    <scope>NUCLEOTIDE SEQUENCE [LARGE SCALE GENOMIC DNA]</scope>
    <source>
        <tissue evidence="1">Muscle</tissue>
    </source>
</reference>
<proteinExistence type="predicted"/>
<evidence type="ECO:0000313" key="2">
    <source>
        <dbReference type="Proteomes" id="UP000324222"/>
    </source>
</evidence>
<comment type="caution">
    <text evidence="1">The sequence shown here is derived from an EMBL/GenBank/DDBJ whole genome shotgun (WGS) entry which is preliminary data.</text>
</comment>
<evidence type="ECO:0000313" key="1">
    <source>
        <dbReference type="EMBL" id="MPC60258.1"/>
    </source>
</evidence>
<dbReference type="AlphaFoldDB" id="A0A5B7GTC9"/>
<keyword evidence="2" id="KW-1185">Reference proteome</keyword>
<organism evidence="1 2">
    <name type="scientific">Portunus trituberculatus</name>
    <name type="common">Swimming crab</name>
    <name type="synonym">Neptunus trituberculatus</name>
    <dbReference type="NCBI Taxonomy" id="210409"/>
    <lineage>
        <taxon>Eukaryota</taxon>
        <taxon>Metazoa</taxon>
        <taxon>Ecdysozoa</taxon>
        <taxon>Arthropoda</taxon>
        <taxon>Crustacea</taxon>
        <taxon>Multicrustacea</taxon>
        <taxon>Malacostraca</taxon>
        <taxon>Eumalacostraca</taxon>
        <taxon>Eucarida</taxon>
        <taxon>Decapoda</taxon>
        <taxon>Pleocyemata</taxon>
        <taxon>Brachyura</taxon>
        <taxon>Eubrachyura</taxon>
        <taxon>Portunoidea</taxon>
        <taxon>Portunidae</taxon>
        <taxon>Portuninae</taxon>
        <taxon>Portunus</taxon>
    </lineage>
</organism>
<protein>
    <submittedName>
        <fullName evidence="1">Uncharacterized protein</fullName>
    </submittedName>
</protein>
<gene>
    <name evidence="1" type="ORF">E2C01_054297</name>
</gene>
<dbReference type="EMBL" id="VSRR010017334">
    <property type="protein sequence ID" value="MPC60258.1"/>
    <property type="molecule type" value="Genomic_DNA"/>
</dbReference>
<sequence>MPLSETSFPSLSCKSPERTLVLDGAASLRAGSEARRTEKKGRRNGKDIGLQLLLFKGRGVYREVSGRLALLLYLNPFSTETRFHIHSAYYNMMILYSFTNLCGRLK</sequence>
<dbReference type="Proteomes" id="UP000324222">
    <property type="component" value="Unassembled WGS sequence"/>
</dbReference>
<name>A0A5B7GTC9_PORTR</name>